<gene>
    <name evidence="1" type="ORF">XD66_0021</name>
</gene>
<sequence>MSHYINNLLSEVLDDWRFNNSNNSFSQKKFLQLVNQQPEVVLNKIFFDFYPTHPAINSFSALRRFFITKFEDIYRGFAEYTTILQNAMEREVLSDSEFVLSREARFIIKEVLILAINSPKTSPQHRFLLFKNLNLLKTNPYYRKLIPESQEELLSNLPFYMEQAELLAELPDFSGVYFTAPEMAPFWNAISKYTFTAADEYKLELFLNLSRKQQILFTLANFIKRCPDISLVKKASAVYITLGEVIPWTKHPFIRRLLAVSYQEALTLIYKTK</sequence>
<evidence type="ECO:0000313" key="1">
    <source>
        <dbReference type="EMBL" id="KUK37288.1"/>
    </source>
</evidence>
<dbReference type="EMBL" id="LGFO01000001">
    <property type="protein sequence ID" value="KUK37288.1"/>
    <property type="molecule type" value="Genomic_DNA"/>
</dbReference>
<comment type="caution">
    <text evidence="1">The sequence shown here is derived from an EMBL/GenBank/DDBJ whole genome shotgun (WGS) entry which is preliminary data.</text>
</comment>
<protein>
    <submittedName>
        <fullName evidence="1">Uncharacterized protein</fullName>
    </submittedName>
</protein>
<evidence type="ECO:0000313" key="2">
    <source>
        <dbReference type="Proteomes" id="UP000053326"/>
    </source>
</evidence>
<proteinExistence type="predicted"/>
<name>A0A101FHR4_9THEO</name>
<reference evidence="2" key="1">
    <citation type="journal article" date="2015" name="MBio">
        <title>Genome-Resolved Metagenomic Analysis Reveals Roles for Candidate Phyla and Other Microbial Community Members in Biogeochemical Transformations in Oil Reservoirs.</title>
        <authorList>
            <person name="Hu P."/>
            <person name="Tom L."/>
            <person name="Singh A."/>
            <person name="Thomas B.C."/>
            <person name="Baker B.J."/>
            <person name="Piceno Y.M."/>
            <person name="Andersen G.L."/>
            <person name="Banfield J.F."/>
        </authorList>
    </citation>
    <scope>NUCLEOTIDE SEQUENCE [LARGE SCALE GENOMIC DNA]</scope>
</reference>
<accession>A0A101FHR4</accession>
<organism evidence="1 2">
    <name type="scientific">Thermacetogenium phaeum</name>
    <dbReference type="NCBI Taxonomy" id="85874"/>
    <lineage>
        <taxon>Bacteria</taxon>
        <taxon>Bacillati</taxon>
        <taxon>Bacillota</taxon>
        <taxon>Clostridia</taxon>
        <taxon>Thermoanaerobacterales</taxon>
        <taxon>Thermoanaerobacteraceae</taxon>
        <taxon>Thermacetogenium</taxon>
    </lineage>
</organism>
<dbReference type="Proteomes" id="UP000053326">
    <property type="component" value="Unassembled WGS sequence"/>
</dbReference>
<dbReference type="AlphaFoldDB" id="A0A101FHR4"/>